<dbReference type="SUPFAM" id="SSF117281">
    <property type="entry name" value="Kelch motif"/>
    <property type="match status" value="1"/>
</dbReference>
<keyword evidence="2" id="KW-0677">Repeat</keyword>
<dbReference type="Pfam" id="PF24681">
    <property type="entry name" value="Kelch_KLHDC2_KLHL20_DRC7"/>
    <property type="match status" value="1"/>
</dbReference>
<dbReference type="InterPro" id="IPR015915">
    <property type="entry name" value="Kelch-typ_b-propeller"/>
</dbReference>
<dbReference type="Proteomes" id="UP000242414">
    <property type="component" value="Unassembled WGS sequence"/>
</dbReference>
<dbReference type="GO" id="GO:0005739">
    <property type="term" value="C:mitochondrion"/>
    <property type="evidence" value="ECO:0007669"/>
    <property type="project" value="TreeGrafter"/>
</dbReference>
<dbReference type="VEuPathDB" id="FungiDB:BCV72DRAFT_204293"/>
<dbReference type="PANTHER" id="PTHR43503">
    <property type="entry name" value="MCG48959-RELATED"/>
    <property type="match status" value="1"/>
</dbReference>
<reference evidence="4" key="1">
    <citation type="journal article" date="2016" name="Proc. Natl. Acad. Sci. U.S.A.">
        <title>Lipid metabolic changes in an early divergent fungus govern the establishment of a mutualistic symbiosis with endobacteria.</title>
        <authorList>
            <person name="Lastovetsky O.A."/>
            <person name="Gaspar M.L."/>
            <person name="Mondo S.J."/>
            <person name="LaButti K.M."/>
            <person name="Sandor L."/>
            <person name="Grigoriev I.V."/>
            <person name="Henry S.A."/>
            <person name="Pawlowska T.E."/>
        </authorList>
    </citation>
    <scope>NUCLEOTIDE SEQUENCE [LARGE SCALE GENOMIC DNA]</scope>
    <source>
        <strain evidence="4">ATCC 52814</strain>
    </source>
</reference>
<dbReference type="EMBL" id="KV921894">
    <property type="protein sequence ID" value="ORE08071.1"/>
    <property type="molecule type" value="Genomic_DNA"/>
</dbReference>
<dbReference type="GO" id="GO:0045454">
    <property type="term" value="P:cell redox homeostasis"/>
    <property type="evidence" value="ECO:0007669"/>
    <property type="project" value="TreeGrafter"/>
</dbReference>
<dbReference type="GO" id="GO:0005829">
    <property type="term" value="C:cytosol"/>
    <property type="evidence" value="ECO:0007669"/>
    <property type="project" value="TreeGrafter"/>
</dbReference>
<dbReference type="AlphaFoldDB" id="A0A1X0R7Z1"/>
<feature type="compositionally biased region" description="Polar residues" evidence="3">
    <location>
        <begin position="539"/>
        <end position="550"/>
    </location>
</feature>
<dbReference type="Gene3D" id="2.120.10.80">
    <property type="entry name" value="Kelch-type beta propeller"/>
    <property type="match status" value="1"/>
</dbReference>
<evidence type="ECO:0000313" key="4">
    <source>
        <dbReference type="EMBL" id="ORE08071.1"/>
    </source>
</evidence>
<gene>
    <name evidence="4" type="ORF">BCV72DRAFT_204293</name>
</gene>
<feature type="region of interest" description="Disordered" evidence="3">
    <location>
        <begin position="535"/>
        <end position="592"/>
    </location>
</feature>
<dbReference type="InterPro" id="IPR011333">
    <property type="entry name" value="SKP1/BTB/POZ_sf"/>
</dbReference>
<accession>A0A1X0R7Z1</accession>
<proteinExistence type="predicted"/>
<keyword evidence="1" id="KW-0880">Kelch repeat</keyword>
<feature type="compositionally biased region" description="Low complexity" evidence="3">
    <location>
        <begin position="569"/>
        <end position="583"/>
    </location>
</feature>
<evidence type="ECO:0000256" key="1">
    <source>
        <dbReference type="ARBA" id="ARBA00022441"/>
    </source>
</evidence>
<dbReference type="OrthoDB" id="10001928at2759"/>
<organism evidence="4">
    <name type="scientific">Rhizopus microsporus var. microsporus</name>
    <dbReference type="NCBI Taxonomy" id="86635"/>
    <lineage>
        <taxon>Eukaryota</taxon>
        <taxon>Fungi</taxon>
        <taxon>Fungi incertae sedis</taxon>
        <taxon>Mucoromycota</taxon>
        <taxon>Mucoromycotina</taxon>
        <taxon>Mucoromycetes</taxon>
        <taxon>Mucorales</taxon>
        <taxon>Mucorineae</taxon>
        <taxon>Rhizopodaceae</taxon>
        <taxon>Rhizopus</taxon>
    </lineage>
</organism>
<evidence type="ECO:0000256" key="2">
    <source>
        <dbReference type="ARBA" id="ARBA00022737"/>
    </source>
</evidence>
<name>A0A1X0R7Z1_RHIZD</name>
<dbReference type="Gene3D" id="3.30.710.10">
    <property type="entry name" value="Potassium Channel Kv1.1, Chain A"/>
    <property type="match status" value="1"/>
</dbReference>
<dbReference type="PANTHER" id="PTHR43503:SF2">
    <property type="entry name" value="NEGATIVE REGULATOR OF SPORULATION MDS3-RELATED"/>
    <property type="match status" value="1"/>
</dbReference>
<protein>
    <submittedName>
        <fullName evidence="4">Galactose oxidase</fullName>
    </submittedName>
</protein>
<feature type="region of interest" description="Disordered" evidence="3">
    <location>
        <begin position="607"/>
        <end position="655"/>
    </location>
</feature>
<sequence>MTSGTQTITGFTTEFKLTSGDIPPPLVGVSTTVVDSKLYVFGGRLVSSRQMTNHLYILDLDALVWTRHIAEPDSPPPPRPRYFHSTNHYGKYLVVFGGMSYSTKRSSQSLCALDDICLFDLDLMVWKYPEVQPSLYTPQARYAHLSVFAEDKLVIIGGQDMSNQYINEINVYCMTTCSWISGGPVSKQYGAYRSVAFYPSNIHRNSMPASPFWADDSDSDTPVVCIYSNYNFTDVTRDLESFSAIPPAAEFKNHSAEMSGFSLPPGLRFPSGHVLGHHMILTGTYLTPTYKAFNIWALNLANLVWVKIDPGSVLAQGSWNKGVLYEKKKQFVILGDRGRDLLEDYSHRQTNFNHVAVMDLEAFGIYTFPEETCAPVAQELGLINSNVMLLRWPHFTEVLAEKQHAASGFKRLLFPESYPVTLAFLQFIYTDHLVTAQQYQPQILVRLLLLSEIYNIPRLGELSTHALHQALTINTASMIYEAAVLTGKTALQIRALRVLFNTKKKMMQQQQQQQQHQQHGELPLSPTILDSPSVFPVHYSTTSPQPTSPVGQRRSNEEDGFPLRPTPPVSSSAVRRMAASKSSTTASPDSNYFYSIPAPKLSKSSTLYHASQKVPSSAVERPRKASLSPYSNPYEQNSSGLMSPTYDKPHASFKF</sequence>
<feature type="compositionally biased region" description="Polar residues" evidence="3">
    <location>
        <begin position="628"/>
        <end position="642"/>
    </location>
</feature>
<evidence type="ECO:0000256" key="3">
    <source>
        <dbReference type="SAM" id="MobiDB-lite"/>
    </source>
</evidence>